<keyword evidence="4" id="KW-0418">Kinase</keyword>
<name>H2EDC7_9VIRU</name>
<dbReference type="InterPro" id="IPR000719">
    <property type="entry name" value="Prot_kinase_dom"/>
</dbReference>
<dbReference type="EMBL" id="JN885995">
    <property type="protein sequence ID" value="AEX62400.1"/>
    <property type="molecule type" value="Genomic_DNA"/>
</dbReference>
<dbReference type="Gene3D" id="1.10.472.10">
    <property type="entry name" value="Cyclin-like"/>
    <property type="match status" value="1"/>
</dbReference>
<gene>
    <name evidence="4" type="ORF">mv_L195</name>
</gene>
<dbReference type="Pfam" id="PF00069">
    <property type="entry name" value="Pkinase"/>
    <property type="match status" value="1"/>
</dbReference>
<dbReference type="InterPro" id="IPR036915">
    <property type="entry name" value="Cyclin-like_sf"/>
</dbReference>
<reference evidence="4" key="1">
    <citation type="submission" date="2011-10" db="EMBL/GenBank/DDBJ databases">
        <title>Provirophages and transpovirons: unique mobilome of giant viruses.</title>
        <authorList>
            <person name="Desnues C."/>
            <person name="LaScola B."/>
            <person name="Yutin N."/>
            <person name="Fournous G."/>
            <person name="Koonin E."/>
            <person name="Raoult D."/>
        </authorList>
    </citation>
    <scope>NUCLEOTIDE SEQUENCE</scope>
    <source>
        <strain evidence="4">Mv13-mv</strain>
    </source>
</reference>
<dbReference type="PANTHER" id="PTHR24056">
    <property type="entry name" value="CELL DIVISION PROTEIN KINASE"/>
    <property type="match status" value="1"/>
</dbReference>
<sequence>MIYLVILYNLLNILMDLFNHYKNLTHNHRIAIIDWISEIGKHFKLKYGTVQLSFVILDNYLINETNKIISLDLEKISIVCLVLAAKSDSLQFFDLSDAEQTCDYIYSLEELENLELHILEKIEYFILRETYWQHIKNIVIKKSLSNDLYTISYYFSNLVVYKPDYYLIPPKELAKKIIKLATHVYKNSNNIFGLTKKDTVIAYLCHLWDEDITYGKFKRIKQHFEKLKIRDFLSESFKKIKYCADNLDIKKIYQLDIKSREIKIFTVQEITNCTKIKKLGQGTYGRVDQCILNEHEVALKTSCIIDLDGGIDRSMAREIDILASSNHENIIKMHGFCYDQKRGYMYIALELMECPLSHKIIKPLSDEIKFSYIKQLIKGVQYLHQNNIMHRDLTIDNVLISKDGKLKICDFGLSRNFYHSDIMYQYNTNVCCPTFRAIELLLGSQKYNSKIDIWSTACIIGSILIGNKLFTNKTEPELVVEILNILGTPTKKIL</sequence>
<dbReference type="GO" id="GO:0004674">
    <property type="term" value="F:protein serine/threonine kinase activity"/>
    <property type="evidence" value="ECO:0007669"/>
    <property type="project" value="TreeGrafter"/>
</dbReference>
<dbReference type="InterPro" id="IPR011009">
    <property type="entry name" value="Kinase-like_dom_sf"/>
</dbReference>
<dbReference type="Gene3D" id="1.10.510.10">
    <property type="entry name" value="Transferase(Phosphotransferase) domain 1"/>
    <property type="match status" value="1"/>
</dbReference>
<evidence type="ECO:0000256" key="1">
    <source>
        <dbReference type="ARBA" id="ARBA00022741"/>
    </source>
</evidence>
<evidence type="ECO:0000313" key="4">
    <source>
        <dbReference type="EMBL" id="AEX62400.1"/>
    </source>
</evidence>
<organism evidence="4">
    <name type="scientific">Moumouvirus sp. 'Monve'</name>
    <dbReference type="NCBI Taxonomy" id="1128131"/>
    <lineage>
        <taxon>Viruses</taxon>
        <taxon>Varidnaviria</taxon>
        <taxon>Bamfordvirae</taxon>
        <taxon>Nucleocytoviricota</taxon>
        <taxon>Megaviricetes</taxon>
        <taxon>Imitervirales</taxon>
        <taxon>Mimiviridae</taxon>
        <taxon>Megamimivirinae</taxon>
        <taxon>Moumouvirus</taxon>
    </lineage>
</organism>
<dbReference type="InterPro" id="IPR013763">
    <property type="entry name" value="Cyclin-like_dom"/>
</dbReference>
<keyword evidence="2" id="KW-0067">ATP-binding</keyword>
<evidence type="ECO:0000259" key="3">
    <source>
        <dbReference type="PROSITE" id="PS50011"/>
    </source>
</evidence>
<dbReference type="SUPFAM" id="SSF47954">
    <property type="entry name" value="Cyclin-like"/>
    <property type="match status" value="1"/>
</dbReference>
<dbReference type="PROSITE" id="PS00109">
    <property type="entry name" value="PROTEIN_KINASE_TYR"/>
    <property type="match status" value="1"/>
</dbReference>
<dbReference type="GO" id="GO:0005524">
    <property type="term" value="F:ATP binding"/>
    <property type="evidence" value="ECO:0007669"/>
    <property type="project" value="UniProtKB-KW"/>
</dbReference>
<accession>H2EDC7</accession>
<dbReference type="SMART" id="SM00385">
    <property type="entry name" value="CYCLIN"/>
    <property type="match status" value="1"/>
</dbReference>
<dbReference type="InterPro" id="IPR050108">
    <property type="entry name" value="CDK"/>
</dbReference>
<evidence type="ECO:0000256" key="2">
    <source>
        <dbReference type="ARBA" id="ARBA00022840"/>
    </source>
</evidence>
<dbReference type="Pfam" id="PF00134">
    <property type="entry name" value="Cyclin_N"/>
    <property type="match status" value="1"/>
</dbReference>
<keyword evidence="1" id="KW-0547">Nucleotide-binding</keyword>
<dbReference type="PROSITE" id="PS50011">
    <property type="entry name" value="PROTEIN_KINASE_DOM"/>
    <property type="match status" value="1"/>
</dbReference>
<keyword evidence="4" id="KW-0808">Transferase</keyword>
<dbReference type="Gene3D" id="3.30.200.20">
    <property type="entry name" value="Phosphorylase Kinase, domain 1"/>
    <property type="match status" value="1"/>
</dbReference>
<dbReference type="InterPro" id="IPR006671">
    <property type="entry name" value="Cyclin_N"/>
</dbReference>
<proteinExistence type="predicted"/>
<dbReference type="InterPro" id="IPR008266">
    <property type="entry name" value="Tyr_kinase_AS"/>
</dbReference>
<protein>
    <submittedName>
        <fullName evidence="4">Putative serine_threonine protein kinase</fullName>
    </submittedName>
</protein>
<dbReference type="SUPFAM" id="SSF56112">
    <property type="entry name" value="Protein kinase-like (PK-like)"/>
    <property type="match status" value="1"/>
</dbReference>
<feature type="domain" description="Protein kinase" evidence="3">
    <location>
        <begin position="273"/>
        <end position="494"/>
    </location>
</feature>